<evidence type="ECO:0000256" key="4">
    <source>
        <dbReference type="SAM" id="MobiDB-lite"/>
    </source>
</evidence>
<evidence type="ECO:0000259" key="6">
    <source>
        <dbReference type="PROSITE" id="PS50850"/>
    </source>
</evidence>
<protein>
    <submittedName>
        <fullName evidence="7">MFS transporter</fullName>
    </submittedName>
</protein>
<reference evidence="7" key="1">
    <citation type="journal article" date="2020" name="mSystems">
        <title>Genome- and Community-Level Interaction Insights into Carbon Utilization and Element Cycling Functions of Hydrothermarchaeota in Hydrothermal Sediment.</title>
        <authorList>
            <person name="Zhou Z."/>
            <person name="Liu Y."/>
            <person name="Xu W."/>
            <person name="Pan J."/>
            <person name="Luo Z.H."/>
            <person name="Li M."/>
        </authorList>
    </citation>
    <scope>NUCLEOTIDE SEQUENCE [LARGE SCALE GENOMIC DNA]</scope>
    <source>
        <strain evidence="7">SpSt-477</strain>
    </source>
</reference>
<feature type="transmembrane region" description="Helical" evidence="5">
    <location>
        <begin position="12"/>
        <end position="32"/>
    </location>
</feature>
<feature type="transmembrane region" description="Helical" evidence="5">
    <location>
        <begin position="387"/>
        <end position="409"/>
    </location>
</feature>
<gene>
    <name evidence="7" type="ORF">ENS29_05100</name>
</gene>
<proteinExistence type="predicted"/>
<evidence type="ECO:0000256" key="3">
    <source>
        <dbReference type="ARBA" id="ARBA00023136"/>
    </source>
</evidence>
<feature type="transmembrane region" description="Helical" evidence="5">
    <location>
        <begin position="171"/>
        <end position="194"/>
    </location>
</feature>
<keyword evidence="3 5" id="KW-0472">Membrane</keyword>
<dbReference type="Gene3D" id="1.20.1250.20">
    <property type="entry name" value="MFS general substrate transporter like domains"/>
    <property type="match status" value="2"/>
</dbReference>
<dbReference type="PROSITE" id="PS50850">
    <property type="entry name" value="MFS"/>
    <property type="match status" value="1"/>
</dbReference>
<dbReference type="EMBL" id="DSUH01000116">
    <property type="protein sequence ID" value="HGU32216.1"/>
    <property type="molecule type" value="Genomic_DNA"/>
</dbReference>
<feature type="transmembrane region" description="Helical" evidence="5">
    <location>
        <begin position="105"/>
        <end position="127"/>
    </location>
</feature>
<feature type="transmembrane region" description="Helical" evidence="5">
    <location>
        <begin position="356"/>
        <end position="375"/>
    </location>
</feature>
<feature type="transmembrane region" description="Helical" evidence="5">
    <location>
        <begin position="324"/>
        <end position="344"/>
    </location>
</feature>
<feature type="transmembrane region" description="Helical" evidence="5">
    <location>
        <begin position="139"/>
        <end position="159"/>
    </location>
</feature>
<name>A0A7C4RRA7_9BACT</name>
<dbReference type="InterPro" id="IPR036259">
    <property type="entry name" value="MFS_trans_sf"/>
</dbReference>
<sequence>MAQEVKNKGWLVTSAGICINLALGILYTWSIFKSAIAKSIEARDGLFTWSAAQLNDPYSVCCLCFAFSMVIAGRCQDKIGPRITAFIGGVLVASGLLLCSLSNSYWAWVIGFGFLAGSGFGFGYSAATPPALKWFPPAKTGLIAGLVVSGFGLASVYIAPLSEYLLNHFGINRSMMVFGWAFLVVVCGLSLLLVNPPKGYVPEGAKPNPSGTPKKPSPAVEASPSQMLKSPNFYILWVIYFIASGVGLMVISSIAGMAKKSLPNAAFLAVAIMAVGNAGGRIVAGILSDKIGRNYTLLMMLMLQALLMIAAISLVGSASTDPMMILLLATFIGFSYGSNLSLFPSFTKDLWGLKSFGLNYGILFSAWGVGGFVMSRASQMMVSSTGSFHSAFVLAATLCVVAAALTFTIKPVRPIPAPTDVFFEPKLGYTMADGGEKIRQR</sequence>
<keyword evidence="2 5" id="KW-1133">Transmembrane helix</keyword>
<evidence type="ECO:0000256" key="2">
    <source>
        <dbReference type="ARBA" id="ARBA00022989"/>
    </source>
</evidence>
<keyword evidence="1 5" id="KW-0812">Transmembrane</keyword>
<dbReference type="SUPFAM" id="SSF103473">
    <property type="entry name" value="MFS general substrate transporter"/>
    <property type="match status" value="1"/>
</dbReference>
<feature type="transmembrane region" description="Helical" evidence="5">
    <location>
        <begin position="233"/>
        <end position="258"/>
    </location>
</feature>
<organism evidence="7">
    <name type="scientific">Desulfatirhabdium butyrativorans</name>
    <dbReference type="NCBI Taxonomy" id="340467"/>
    <lineage>
        <taxon>Bacteria</taxon>
        <taxon>Pseudomonadati</taxon>
        <taxon>Thermodesulfobacteriota</taxon>
        <taxon>Desulfobacteria</taxon>
        <taxon>Desulfobacterales</taxon>
        <taxon>Desulfatirhabdiaceae</taxon>
        <taxon>Desulfatirhabdium</taxon>
    </lineage>
</organism>
<evidence type="ECO:0000313" key="7">
    <source>
        <dbReference type="EMBL" id="HGU32216.1"/>
    </source>
</evidence>
<dbReference type="CDD" id="cd17353">
    <property type="entry name" value="MFS_OFA_like"/>
    <property type="match status" value="1"/>
</dbReference>
<dbReference type="Pfam" id="PF07690">
    <property type="entry name" value="MFS_1"/>
    <property type="match status" value="1"/>
</dbReference>
<accession>A0A7C4RRA7</accession>
<dbReference type="PANTHER" id="PTHR11360:SF304">
    <property type="entry name" value="MFS DOMAIN-CONTAINING PROTEIN"/>
    <property type="match status" value="1"/>
</dbReference>
<feature type="transmembrane region" description="Helical" evidence="5">
    <location>
        <begin position="79"/>
        <end position="99"/>
    </location>
</feature>
<dbReference type="InterPro" id="IPR050327">
    <property type="entry name" value="Proton-linked_MCT"/>
</dbReference>
<evidence type="ECO:0000256" key="5">
    <source>
        <dbReference type="SAM" id="Phobius"/>
    </source>
</evidence>
<feature type="transmembrane region" description="Helical" evidence="5">
    <location>
        <begin position="264"/>
        <end position="284"/>
    </location>
</feature>
<dbReference type="InterPro" id="IPR020846">
    <property type="entry name" value="MFS_dom"/>
</dbReference>
<dbReference type="AlphaFoldDB" id="A0A7C4RRA7"/>
<dbReference type="InterPro" id="IPR011701">
    <property type="entry name" value="MFS"/>
</dbReference>
<evidence type="ECO:0000256" key="1">
    <source>
        <dbReference type="ARBA" id="ARBA00022692"/>
    </source>
</evidence>
<comment type="caution">
    <text evidence="7">The sequence shown here is derived from an EMBL/GenBank/DDBJ whole genome shotgun (WGS) entry which is preliminary data.</text>
</comment>
<dbReference type="PANTHER" id="PTHR11360">
    <property type="entry name" value="MONOCARBOXYLATE TRANSPORTER"/>
    <property type="match status" value="1"/>
</dbReference>
<feature type="region of interest" description="Disordered" evidence="4">
    <location>
        <begin position="203"/>
        <end position="223"/>
    </location>
</feature>
<feature type="domain" description="Major facilitator superfamily (MFS) profile" evidence="6">
    <location>
        <begin position="8"/>
        <end position="414"/>
    </location>
</feature>
<feature type="transmembrane region" description="Helical" evidence="5">
    <location>
        <begin position="296"/>
        <end position="318"/>
    </location>
</feature>
<dbReference type="GO" id="GO:0022857">
    <property type="term" value="F:transmembrane transporter activity"/>
    <property type="evidence" value="ECO:0007669"/>
    <property type="project" value="InterPro"/>
</dbReference>